<evidence type="ECO:0000313" key="2">
    <source>
        <dbReference type="Proteomes" id="UP000274841"/>
    </source>
</evidence>
<name>A0A147DVK2_9MICO</name>
<evidence type="ECO:0000313" key="1">
    <source>
        <dbReference type="EMBL" id="AZS41126.1"/>
    </source>
</evidence>
<dbReference type="RefSeq" id="WP_046749578.1">
    <property type="nucleotide sequence ID" value="NZ_BAAAKO010000005.1"/>
</dbReference>
<accession>A0A147DVK2</accession>
<sequence>MKKKLSATAAGIVLVTGMVFGGAAAAQAASWFGPFTDLSYCQAERRIFMQEGYSVGSCVHRSGQPGYWFSYS</sequence>
<dbReference type="GeneID" id="69644578"/>
<gene>
    <name evidence="1" type="ORF">CVS54_02472</name>
</gene>
<proteinExistence type="predicted"/>
<protein>
    <submittedName>
        <fullName evidence="1">Uncharacterized protein</fullName>
    </submittedName>
</protein>
<reference evidence="1 2" key="1">
    <citation type="submission" date="2018-08" db="EMBL/GenBank/DDBJ databases">
        <title>Microbacterium oxydans strain HG3.</title>
        <authorList>
            <person name="ORTET P."/>
        </authorList>
    </citation>
    <scope>NUCLEOTIDE SEQUENCE [LARGE SCALE GENOMIC DNA]</scope>
    <source>
        <strain evidence="1 2">HG3</strain>
    </source>
</reference>
<dbReference type="Proteomes" id="UP000274841">
    <property type="component" value="Chromosome"/>
</dbReference>
<organism evidence="1 2">
    <name type="scientific">Microbacterium oxydans</name>
    <dbReference type="NCBI Taxonomy" id="82380"/>
    <lineage>
        <taxon>Bacteria</taxon>
        <taxon>Bacillati</taxon>
        <taxon>Actinomycetota</taxon>
        <taxon>Actinomycetes</taxon>
        <taxon>Micrococcales</taxon>
        <taxon>Microbacteriaceae</taxon>
        <taxon>Microbacterium</taxon>
    </lineage>
</organism>
<dbReference type="AlphaFoldDB" id="A0A147DVK2"/>
<dbReference type="EMBL" id="CP031422">
    <property type="protein sequence ID" value="AZS41126.1"/>
    <property type="molecule type" value="Genomic_DNA"/>
</dbReference>
<dbReference type="KEGG" id="moy:CVS54_02472"/>